<name>K9UFL3_CHAP6</name>
<accession>K9UFL3</accession>
<sequence length="56" mass="6371">MEASYWEGRSPPTLDLKVFRQALSSYSRDRQCERFSQKVLAEQTLGSSSISELDSV</sequence>
<protein>
    <submittedName>
        <fullName evidence="1">Uncharacterized protein</fullName>
    </submittedName>
</protein>
<dbReference type="AlphaFoldDB" id="K9UFL3"/>
<dbReference type="KEGG" id="cmp:Cha6605_2856"/>
<evidence type="ECO:0000313" key="2">
    <source>
        <dbReference type="Proteomes" id="UP000010366"/>
    </source>
</evidence>
<dbReference type="HOGENOM" id="CLU_3005758_0_0_3"/>
<gene>
    <name evidence="1" type="ORF">Cha6605_2856</name>
</gene>
<dbReference type="EMBL" id="CP003600">
    <property type="protein sequence ID" value="AFY93892.1"/>
    <property type="molecule type" value="Genomic_DNA"/>
</dbReference>
<reference evidence="1 2" key="1">
    <citation type="submission" date="2012-05" db="EMBL/GenBank/DDBJ databases">
        <title>Finished chromosome of genome of Chamaesiphon sp. PCC 6605.</title>
        <authorList>
            <consortium name="US DOE Joint Genome Institute"/>
            <person name="Gugger M."/>
            <person name="Coursin T."/>
            <person name="Rippka R."/>
            <person name="Tandeau De Marsac N."/>
            <person name="Huntemann M."/>
            <person name="Wei C.-L."/>
            <person name="Han J."/>
            <person name="Detter J.C."/>
            <person name="Han C."/>
            <person name="Tapia R."/>
            <person name="Chen A."/>
            <person name="Kyrpides N."/>
            <person name="Mavromatis K."/>
            <person name="Markowitz V."/>
            <person name="Szeto E."/>
            <person name="Ivanova N."/>
            <person name="Pagani I."/>
            <person name="Pati A."/>
            <person name="Goodwin L."/>
            <person name="Nordberg H.P."/>
            <person name="Cantor M.N."/>
            <person name="Hua S.X."/>
            <person name="Woyke T."/>
            <person name="Kerfeld C.A."/>
        </authorList>
    </citation>
    <scope>NUCLEOTIDE SEQUENCE [LARGE SCALE GENOMIC DNA]</scope>
    <source>
        <strain evidence="2">ATCC 27169 / PCC 6605</strain>
    </source>
</reference>
<evidence type="ECO:0000313" key="1">
    <source>
        <dbReference type="EMBL" id="AFY93892.1"/>
    </source>
</evidence>
<dbReference type="STRING" id="1173020.Cha6605_2856"/>
<dbReference type="Proteomes" id="UP000010366">
    <property type="component" value="Chromosome"/>
</dbReference>
<proteinExistence type="predicted"/>
<keyword evidence="2" id="KW-1185">Reference proteome</keyword>
<organism evidence="1 2">
    <name type="scientific">Chamaesiphon minutus (strain ATCC 27169 / PCC 6605)</name>
    <dbReference type="NCBI Taxonomy" id="1173020"/>
    <lineage>
        <taxon>Bacteria</taxon>
        <taxon>Bacillati</taxon>
        <taxon>Cyanobacteriota</taxon>
        <taxon>Cyanophyceae</taxon>
        <taxon>Gomontiellales</taxon>
        <taxon>Chamaesiphonaceae</taxon>
        <taxon>Chamaesiphon</taxon>
    </lineage>
</organism>
<dbReference type="RefSeq" id="WP_015160037.1">
    <property type="nucleotide sequence ID" value="NC_019697.1"/>
</dbReference>